<feature type="compositionally biased region" description="Low complexity" evidence="1">
    <location>
        <begin position="270"/>
        <end position="280"/>
    </location>
</feature>
<feature type="region of interest" description="Disordered" evidence="1">
    <location>
        <begin position="1"/>
        <end position="418"/>
    </location>
</feature>
<evidence type="ECO:0000256" key="1">
    <source>
        <dbReference type="SAM" id="MobiDB-lite"/>
    </source>
</evidence>
<gene>
    <name evidence="2" type="ORF">SERLA73DRAFT_80088</name>
</gene>
<dbReference type="EMBL" id="GL945529">
    <property type="protein sequence ID" value="EGN91837.1"/>
    <property type="molecule type" value="Genomic_DNA"/>
</dbReference>
<feature type="compositionally biased region" description="Polar residues" evidence="1">
    <location>
        <begin position="306"/>
        <end position="323"/>
    </location>
</feature>
<proteinExistence type="predicted"/>
<dbReference type="OMA" id="TIIAPRM"/>
<feature type="compositionally biased region" description="Polar residues" evidence="1">
    <location>
        <begin position="155"/>
        <end position="195"/>
    </location>
</feature>
<dbReference type="InParanoid" id="F8QIN5"/>
<reference evidence="3" key="1">
    <citation type="journal article" date="2011" name="Science">
        <title>The plant cell wall-decomposing machinery underlies the functional diversity of forest fungi.</title>
        <authorList>
            <person name="Eastwood D.C."/>
            <person name="Floudas D."/>
            <person name="Binder M."/>
            <person name="Majcherczyk A."/>
            <person name="Schneider P."/>
            <person name="Aerts A."/>
            <person name="Asiegbu F.O."/>
            <person name="Baker S.E."/>
            <person name="Barry K."/>
            <person name="Bendiksby M."/>
            <person name="Blumentritt M."/>
            <person name="Coutinho P.M."/>
            <person name="Cullen D."/>
            <person name="de Vries R.P."/>
            <person name="Gathman A."/>
            <person name="Goodell B."/>
            <person name="Henrissat B."/>
            <person name="Ihrmark K."/>
            <person name="Kauserud H."/>
            <person name="Kohler A."/>
            <person name="LaButti K."/>
            <person name="Lapidus A."/>
            <person name="Lavin J.L."/>
            <person name="Lee Y.-H."/>
            <person name="Lindquist E."/>
            <person name="Lilly W."/>
            <person name="Lucas S."/>
            <person name="Morin E."/>
            <person name="Murat C."/>
            <person name="Oguiza J.A."/>
            <person name="Park J."/>
            <person name="Pisabarro A.G."/>
            <person name="Riley R."/>
            <person name="Rosling A."/>
            <person name="Salamov A."/>
            <person name="Schmidt O."/>
            <person name="Schmutz J."/>
            <person name="Skrede I."/>
            <person name="Stenlid J."/>
            <person name="Wiebenga A."/>
            <person name="Xie X."/>
            <person name="Kuees U."/>
            <person name="Hibbett D.S."/>
            <person name="Hoffmeister D."/>
            <person name="Hoegberg N."/>
            <person name="Martin F."/>
            <person name="Grigoriev I.V."/>
            <person name="Watkinson S.C."/>
        </authorList>
    </citation>
    <scope>NUCLEOTIDE SEQUENCE [LARGE SCALE GENOMIC DNA]</scope>
    <source>
        <strain evidence="3">strain S7.3</strain>
    </source>
</reference>
<feature type="compositionally biased region" description="Low complexity" evidence="1">
    <location>
        <begin position="94"/>
        <end position="116"/>
    </location>
</feature>
<protein>
    <submittedName>
        <fullName evidence="2">Uncharacterized protein</fullName>
    </submittedName>
</protein>
<dbReference type="STRING" id="936435.F8QIN5"/>
<feature type="compositionally biased region" description="Basic and acidic residues" evidence="1">
    <location>
        <begin position="385"/>
        <end position="398"/>
    </location>
</feature>
<feature type="compositionally biased region" description="Basic and acidic residues" evidence="1">
    <location>
        <begin position="445"/>
        <end position="473"/>
    </location>
</feature>
<organism evidence="3">
    <name type="scientific">Serpula lacrymans var. lacrymans (strain S7.3)</name>
    <name type="common">Dry rot fungus</name>
    <dbReference type="NCBI Taxonomy" id="936435"/>
    <lineage>
        <taxon>Eukaryota</taxon>
        <taxon>Fungi</taxon>
        <taxon>Dikarya</taxon>
        <taxon>Basidiomycota</taxon>
        <taxon>Agaricomycotina</taxon>
        <taxon>Agaricomycetes</taxon>
        <taxon>Agaricomycetidae</taxon>
        <taxon>Boletales</taxon>
        <taxon>Coniophorineae</taxon>
        <taxon>Serpulaceae</taxon>
        <taxon>Serpula</taxon>
    </lineage>
</organism>
<feature type="compositionally biased region" description="Polar residues" evidence="1">
    <location>
        <begin position="122"/>
        <end position="134"/>
    </location>
</feature>
<feature type="region of interest" description="Disordered" evidence="1">
    <location>
        <begin position="435"/>
        <end position="485"/>
    </location>
</feature>
<feature type="compositionally biased region" description="Low complexity" evidence="1">
    <location>
        <begin position="330"/>
        <end position="364"/>
    </location>
</feature>
<sequence length="485" mass="52297">MSTPPPPPMSIPPALQPSHSHSKHHTKRIHDVPFLLEAFPVPPSHIPPSPHVPPNPPPSLPPSAPLPPVPGPSPLSERDTLLFIASARSRRSSRISTSSRLSSHSAHSTSTRAPSPFDSLSRRSSTASNVQSIHSYSPATPSSAPPPFSRPRKGSLTSLRSVQSTTSLSAPRPSFSRNPSYTDLPSSSAGINYSISEEDPADLTRVEVDQISRSSPLPVSDLDDMDLPPSITRRRTSMLALDEHDLGAINPDDSITSIDMRDLPDDDDALPSARSSPSSSPHRKTPPFSPPSSFKPATPPLRQKQRTSLSSQNDNSFPRTTSPDIADFISATPRPRRPSTSSRLSRASTRVSRSSTYSTQSAARLSTSVSRLAQSASGTLPLRRHTGDDLPRPRRISDAADNGPASGLPYLQEDSLGSDFGVVDSTMRKQSLDTLGSTDSVFRPMSDRRLTDQFDDALEKKRNSAYDAEDGHNSDSSIDLHTPLP</sequence>
<dbReference type="Proteomes" id="UP000008063">
    <property type="component" value="Unassembled WGS sequence"/>
</dbReference>
<dbReference type="HOGENOM" id="CLU_562788_0_0_1"/>
<evidence type="ECO:0000313" key="2">
    <source>
        <dbReference type="EMBL" id="EGN91837.1"/>
    </source>
</evidence>
<feature type="compositionally biased region" description="Pro residues" evidence="1">
    <location>
        <begin position="40"/>
        <end position="73"/>
    </location>
</feature>
<accession>F8QIN5</accession>
<dbReference type="AlphaFoldDB" id="F8QIN5"/>
<feature type="compositionally biased region" description="Pro residues" evidence="1">
    <location>
        <begin position="1"/>
        <end position="15"/>
    </location>
</feature>
<feature type="compositionally biased region" description="Polar residues" evidence="1">
    <location>
        <begin position="365"/>
        <end position="378"/>
    </location>
</feature>
<keyword evidence="3" id="KW-1185">Reference proteome</keyword>
<evidence type="ECO:0000313" key="3">
    <source>
        <dbReference type="Proteomes" id="UP000008063"/>
    </source>
</evidence>
<name>F8QIN5_SERL3</name>